<comment type="caution">
    <text evidence="1">The sequence shown here is derived from an EMBL/GenBank/DDBJ whole genome shotgun (WGS) entry which is preliminary data.</text>
</comment>
<evidence type="ECO:0000313" key="2">
    <source>
        <dbReference type="Proteomes" id="UP000238479"/>
    </source>
</evidence>
<dbReference type="AlphaFoldDB" id="A0A2P6PT60"/>
<keyword evidence="2" id="KW-1185">Reference proteome</keyword>
<dbReference type="InterPro" id="IPR035985">
    <property type="entry name" value="Ubiquitin-activating_enz"/>
</dbReference>
<reference evidence="1 2" key="1">
    <citation type="journal article" date="2018" name="Nat. Genet.">
        <title>The Rosa genome provides new insights in the design of modern roses.</title>
        <authorList>
            <person name="Bendahmane M."/>
        </authorList>
    </citation>
    <scope>NUCLEOTIDE SEQUENCE [LARGE SCALE GENOMIC DNA]</scope>
    <source>
        <strain evidence="2">cv. Old Blush</strain>
    </source>
</reference>
<dbReference type="SUPFAM" id="SSF69572">
    <property type="entry name" value="Activating enzymes of the ubiquitin-like proteins"/>
    <property type="match status" value="1"/>
</dbReference>
<dbReference type="EMBL" id="PDCK01000044">
    <property type="protein sequence ID" value="PRQ25112.1"/>
    <property type="molecule type" value="Genomic_DNA"/>
</dbReference>
<dbReference type="STRING" id="74649.A0A2P6PT60"/>
<accession>A0A2P6PT60</accession>
<dbReference type="GO" id="GO:0008641">
    <property type="term" value="F:ubiquitin-like modifier activating enzyme activity"/>
    <property type="evidence" value="ECO:0007669"/>
    <property type="project" value="InterPro"/>
</dbReference>
<gene>
    <name evidence="1" type="ORF">RchiOBHm_Chr6g0280031</name>
</gene>
<sequence>MVKLKRICRHANVLLIFARSYGLTGLVRISLKEHTVIESKPKHFLDDLRLNNPWLELRGYRILFSCQSLLDF</sequence>
<organism evidence="1 2">
    <name type="scientific">Rosa chinensis</name>
    <name type="common">China rose</name>
    <dbReference type="NCBI Taxonomy" id="74649"/>
    <lineage>
        <taxon>Eukaryota</taxon>
        <taxon>Viridiplantae</taxon>
        <taxon>Streptophyta</taxon>
        <taxon>Embryophyta</taxon>
        <taxon>Tracheophyta</taxon>
        <taxon>Spermatophyta</taxon>
        <taxon>Magnoliopsida</taxon>
        <taxon>eudicotyledons</taxon>
        <taxon>Gunneridae</taxon>
        <taxon>Pentapetalae</taxon>
        <taxon>rosids</taxon>
        <taxon>fabids</taxon>
        <taxon>Rosales</taxon>
        <taxon>Rosaceae</taxon>
        <taxon>Rosoideae</taxon>
        <taxon>Rosoideae incertae sedis</taxon>
        <taxon>Rosa</taxon>
    </lineage>
</organism>
<dbReference type="Gramene" id="PRQ25112">
    <property type="protein sequence ID" value="PRQ25112"/>
    <property type="gene ID" value="RchiOBHm_Chr6g0280031"/>
</dbReference>
<dbReference type="Gene3D" id="3.40.50.720">
    <property type="entry name" value="NAD(P)-binding Rossmann-like Domain"/>
    <property type="match status" value="1"/>
</dbReference>
<proteinExistence type="predicted"/>
<evidence type="ECO:0000313" key="1">
    <source>
        <dbReference type="EMBL" id="PRQ25112.1"/>
    </source>
</evidence>
<dbReference type="Proteomes" id="UP000238479">
    <property type="component" value="Chromosome 6"/>
</dbReference>
<name>A0A2P6PT60_ROSCH</name>
<protein>
    <submittedName>
        <fullName evidence="1">Putative NAD(P)-binding domain-containing protein</fullName>
    </submittedName>
</protein>